<dbReference type="Proteomes" id="UP001212498">
    <property type="component" value="Unassembled WGS sequence"/>
</dbReference>
<reference evidence="5 6" key="1">
    <citation type="submission" date="2022-11" db="EMBL/GenBank/DDBJ databases">
        <title>Nonomuraea corallina sp. nov., a new species of the genus Nonomuraea isolated from sea side sediment in Thai sea.</title>
        <authorList>
            <person name="Ngamcharungchit C."/>
            <person name="Matsumoto A."/>
            <person name="Suriyachadkun C."/>
            <person name="Panbangred W."/>
            <person name="Inahashi Y."/>
            <person name="Intra B."/>
        </authorList>
    </citation>
    <scope>NUCLEOTIDE SEQUENCE [LARGE SCALE GENOMIC DNA]</scope>
    <source>
        <strain evidence="5 6">DSM 43553</strain>
    </source>
</reference>
<gene>
    <name evidence="5" type="ORF">OUY24_34450</name>
</gene>
<dbReference type="Pfam" id="PF00005">
    <property type="entry name" value="ABC_tran"/>
    <property type="match status" value="1"/>
</dbReference>
<dbReference type="RefSeq" id="WP_271279290.1">
    <property type="nucleotide sequence ID" value="NZ_BAABFD010000026.1"/>
</dbReference>
<keyword evidence="6" id="KW-1185">Reference proteome</keyword>
<evidence type="ECO:0000256" key="2">
    <source>
        <dbReference type="ARBA" id="ARBA00022741"/>
    </source>
</evidence>
<dbReference type="GO" id="GO:0005524">
    <property type="term" value="F:ATP binding"/>
    <property type="evidence" value="ECO:0007669"/>
    <property type="project" value="UniProtKB-KW"/>
</dbReference>
<feature type="domain" description="ABC transporter" evidence="4">
    <location>
        <begin position="22"/>
        <end position="265"/>
    </location>
</feature>
<dbReference type="InterPro" id="IPR003593">
    <property type="entry name" value="AAA+_ATPase"/>
</dbReference>
<accession>A0ABT4T8B6</accession>
<dbReference type="InterPro" id="IPR003439">
    <property type="entry name" value="ABC_transporter-like_ATP-bd"/>
</dbReference>
<keyword evidence="3 5" id="KW-0067">ATP-binding</keyword>
<evidence type="ECO:0000256" key="3">
    <source>
        <dbReference type="ARBA" id="ARBA00022840"/>
    </source>
</evidence>
<organism evidence="5 6">
    <name type="scientific">Nonomuraea ferruginea</name>
    <dbReference type="NCBI Taxonomy" id="46174"/>
    <lineage>
        <taxon>Bacteria</taxon>
        <taxon>Bacillati</taxon>
        <taxon>Actinomycetota</taxon>
        <taxon>Actinomycetes</taxon>
        <taxon>Streptosporangiales</taxon>
        <taxon>Streptosporangiaceae</taxon>
        <taxon>Nonomuraea</taxon>
    </lineage>
</organism>
<evidence type="ECO:0000313" key="5">
    <source>
        <dbReference type="EMBL" id="MDA0645751.1"/>
    </source>
</evidence>
<sequence length="267" mass="28425">MTTDEARGARPGTALPDGQPILETRELGVAIGGVQILSDVSLSVRRGEIMAVLGPNGAGKTTLFNMLTGLRRPTSGRIHLQGRDITDEPVFRRARLGLARSFQITSLFPSLTVLENVRLAAQAHLGGSLALWRRVRRTDPALDQARAALRTVGIADHADGPAAALSHGGKRKLEVALAIVGNPAVLILDEPTAGMSAEDVPELTEVIRQVRDTHGTTIVLVEHRMDVAIALADRMAVMHHGTLLACDTPDNVMADQVVQSAYLGEAL</sequence>
<dbReference type="PROSITE" id="PS50893">
    <property type="entry name" value="ABC_TRANSPORTER_2"/>
    <property type="match status" value="1"/>
</dbReference>
<dbReference type="EMBL" id="JAPNUD010000153">
    <property type="protein sequence ID" value="MDA0645751.1"/>
    <property type="molecule type" value="Genomic_DNA"/>
</dbReference>
<dbReference type="SMART" id="SM00382">
    <property type="entry name" value="AAA"/>
    <property type="match status" value="1"/>
</dbReference>
<evidence type="ECO:0000259" key="4">
    <source>
        <dbReference type="PROSITE" id="PS50893"/>
    </source>
</evidence>
<keyword evidence="1" id="KW-0813">Transport</keyword>
<evidence type="ECO:0000313" key="6">
    <source>
        <dbReference type="Proteomes" id="UP001212498"/>
    </source>
</evidence>
<protein>
    <submittedName>
        <fullName evidence="5">ABC transporter ATP-binding protein</fullName>
    </submittedName>
</protein>
<dbReference type="InterPro" id="IPR027417">
    <property type="entry name" value="P-loop_NTPase"/>
</dbReference>
<dbReference type="PANTHER" id="PTHR45772">
    <property type="entry name" value="CONSERVED COMPONENT OF ABC TRANSPORTER FOR NATURAL AMINO ACIDS-RELATED"/>
    <property type="match status" value="1"/>
</dbReference>
<dbReference type="SUPFAM" id="SSF52540">
    <property type="entry name" value="P-loop containing nucleoside triphosphate hydrolases"/>
    <property type="match status" value="1"/>
</dbReference>
<proteinExistence type="predicted"/>
<dbReference type="CDD" id="cd03219">
    <property type="entry name" value="ABC_Mj1267_LivG_branched"/>
    <property type="match status" value="1"/>
</dbReference>
<evidence type="ECO:0000256" key="1">
    <source>
        <dbReference type="ARBA" id="ARBA00022448"/>
    </source>
</evidence>
<dbReference type="PANTHER" id="PTHR45772:SF3">
    <property type="entry name" value="ABC TRANSPORTER ATP-BINDING PROTEIN"/>
    <property type="match status" value="1"/>
</dbReference>
<comment type="caution">
    <text evidence="5">The sequence shown here is derived from an EMBL/GenBank/DDBJ whole genome shotgun (WGS) entry which is preliminary data.</text>
</comment>
<dbReference type="Gene3D" id="3.40.50.300">
    <property type="entry name" value="P-loop containing nucleotide triphosphate hydrolases"/>
    <property type="match status" value="1"/>
</dbReference>
<dbReference type="InterPro" id="IPR051120">
    <property type="entry name" value="ABC_AA/LPS_Transport"/>
</dbReference>
<name>A0ABT4T8B6_9ACTN</name>
<keyword evidence="2" id="KW-0547">Nucleotide-binding</keyword>